<dbReference type="GO" id="GO:0004497">
    <property type="term" value="F:monooxygenase activity"/>
    <property type="evidence" value="ECO:0007669"/>
    <property type="project" value="InterPro"/>
</dbReference>
<gene>
    <name evidence="8" type="ORF">N7496_012638</name>
</gene>
<evidence type="ECO:0000256" key="1">
    <source>
        <dbReference type="ARBA" id="ARBA00004586"/>
    </source>
</evidence>
<evidence type="ECO:0000313" key="9">
    <source>
        <dbReference type="Proteomes" id="UP001147782"/>
    </source>
</evidence>
<proteinExistence type="inferred from homology"/>
<dbReference type="GO" id="GO:0016705">
    <property type="term" value="F:oxidoreductase activity, acting on paired donors, with incorporation or reduction of molecular oxygen"/>
    <property type="evidence" value="ECO:0007669"/>
    <property type="project" value="InterPro"/>
</dbReference>
<dbReference type="GO" id="GO:0005506">
    <property type="term" value="F:iron ion binding"/>
    <property type="evidence" value="ECO:0007669"/>
    <property type="project" value="InterPro"/>
</dbReference>
<keyword evidence="5" id="KW-0479">Metal-binding</keyword>
<dbReference type="InterPro" id="IPR001128">
    <property type="entry name" value="Cyt_P450"/>
</dbReference>
<keyword evidence="3" id="KW-0256">Endoplasmic reticulum</keyword>
<evidence type="ECO:0000256" key="6">
    <source>
        <dbReference type="SAM" id="MobiDB-lite"/>
    </source>
</evidence>
<dbReference type="Pfam" id="PF00067">
    <property type="entry name" value="p450"/>
    <property type="match status" value="1"/>
</dbReference>
<reference evidence="8" key="2">
    <citation type="journal article" date="2023" name="IMA Fungus">
        <title>Comparative genomic study of the Penicillium genus elucidates a diverse pangenome and 15 lateral gene transfer events.</title>
        <authorList>
            <person name="Petersen C."/>
            <person name="Sorensen T."/>
            <person name="Nielsen M.R."/>
            <person name="Sondergaard T.E."/>
            <person name="Sorensen J.L."/>
            <person name="Fitzpatrick D.A."/>
            <person name="Frisvad J.C."/>
            <person name="Nielsen K.L."/>
        </authorList>
    </citation>
    <scope>NUCLEOTIDE SEQUENCE</scope>
    <source>
        <strain evidence="8">IBT 29864</strain>
    </source>
</reference>
<protein>
    <submittedName>
        <fullName evidence="8">Cytochrome P450</fullName>
    </submittedName>
</protein>
<evidence type="ECO:0000313" key="8">
    <source>
        <dbReference type="EMBL" id="KAJ5355426.1"/>
    </source>
</evidence>
<comment type="cofactor">
    <cofactor evidence="5">
        <name>heme</name>
        <dbReference type="ChEBI" id="CHEBI:30413"/>
    </cofactor>
</comment>
<accession>A0A9W9R893</accession>
<keyword evidence="5" id="KW-0349">Heme</keyword>
<comment type="similarity">
    <text evidence="2">Belongs to the cytochrome P450 family.</text>
</comment>
<feature type="transmembrane region" description="Helical" evidence="7">
    <location>
        <begin position="12"/>
        <end position="30"/>
    </location>
</feature>
<dbReference type="Proteomes" id="UP001147782">
    <property type="component" value="Unassembled WGS sequence"/>
</dbReference>
<dbReference type="GO" id="GO:0043386">
    <property type="term" value="P:mycotoxin biosynthetic process"/>
    <property type="evidence" value="ECO:0007669"/>
    <property type="project" value="UniProtKB-ARBA"/>
</dbReference>
<keyword evidence="9" id="KW-1185">Reference proteome</keyword>
<sequence>MELPIQMAVLKRILSLVLVILLGRFFYRLIRVRMQVRRFMNNSGLKSPPHSFLLGHLPAFAKLMTKYPRDTAGQIIPILLVNEYPELEAQGLVCMDAWPITSPMLAVFQPDMVAQFCQAPSMPKSDLLHSIFKDFTHCQDILCSEGDHWKRWRSIFNPGFSSKNILSFIPALIEEIQVFKDNLLKNAGSAIVFPLITPATKATFDIIGRVVLGTKLGAQTSDSRLYKALKDQLGWISIADGPNPFHRQNHPLRRLALWRNNWILRNEIIPILKRQMVETAHAGSPQTMSRLAIEAHLKETGRTVDSASIDQAVDEEFLSVTLAHIEIFLIAGHDTTASTLCYAYYCLHGNPDVANRVRKEHDQLLGADPTEAAAMISRDPSVLHRLPYTAAVIKEVLRLYPPLASTRSGSRNLHLVHPETGQRFATEGFILLSTSNASQRLPQYWDRPNDFLPDRWLVEDDSSVNNRKLAWRPFEQGPRNCIGQELALLELRLMLVLTLRELDIEPAYAADATRLFGEPAYQAVTTNELTNHPKDGMPVRVKRRGPTADIAA</sequence>
<dbReference type="OrthoDB" id="10029320at2759"/>
<dbReference type="PRINTS" id="PR00463">
    <property type="entry name" value="EP450I"/>
</dbReference>
<evidence type="ECO:0000256" key="4">
    <source>
        <dbReference type="ARBA" id="ARBA00023136"/>
    </source>
</evidence>
<dbReference type="GO" id="GO:0020037">
    <property type="term" value="F:heme binding"/>
    <property type="evidence" value="ECO:0007669"/>
    <property type="project" value="InterPro"/>
</dbReference>
<dbReference type="InterPro" id="IPR036396">
    <property type="entry name" value="Cyt_P450_sf"/>
</dbReference>
<reference evidence="8" key="1">
    <citation type="submission" date="2022-11" db="EMBL/GenBank/DDBJ databases">
        <authorList>
            <person name="Petersen C."/>
        </authorList>
    </citation>
    <scope>NUCLEOTIDE SEQUENCE</scope>
    <source>
        <strain evidence="8">IBT 29864</strain>
    </source>
</reference>
<feature type="binding site" description="axial binding residue" evidence="5">
    <location>
        <position position="481"/>
    </location>
    <ligand>
        <name>heme</name>
        <dbReference type="ChEBI" id="CHEBI:30413"/>
    </ligand>
    <ligandPart>
        <name>Fe</name>
        <dbReference type="ChEBI" id="CHEBI:18248"/>
    </ligandPart>
</feature>
<comment type="subcellular location">
    <subcellularLocation>
        <location evidence="1">Endoplasmic reticulum membrane</location>
    </subcellularLocation>
</comment>
<evidence type="ECO:0000256" key="7">
    <source>
        <dbReference type="SAM" id="Phobius"/>
    </source>
</evidence>
<dbReference type="GeneID" id="81444730"/>
<dbReference type="InterPro" id="IPR002401">
    <property type="entry name" value="Cyt_P450_E_grp-I"/>
</dbReference>
<keyword evidence="7" id="KW-1133">Transmembrane helix</keyword>
<dbReference type="PRINTS" id="PR00385">
    <property type="entry name" value="P450"/>
</dbReference>
<dbReference type="RefSeq" id="XP_056549449.1">
    <property type="nucleotide sequence ID" value="XM_056705551.1"/>
</dbReference>
<keyword evidence="7" id="KW-0812">Transmembrane</keyword>
<evidence type="ECO:0000256" key="2">
    <source>
        <dbReference type="ARBA" id="ARBA00010617"/>
    </source>
</evidence>
<dbReference type="AlphaFoldDB" id="A0A9W9R893"/>
<name>A0A9W9R893_9EURO</name>
<dbReference type="Gene3D" id="1.10.630.10">
    <property type="entry name" value="Cytochrome P450"/>
    <property type="match status" value="1"/>
</dbReference>
<evidence type="ECO:0000256" key="3">
    <source>
        <dbReference type="ARBA" id="ARBA00022824"/>
    </source>
</evidence>
<dbReference type="GO" id="GO:0005789">
    <property type="term" value="C:endoplasmic reticulum membrane"/>
    <property type="evidence" value="ECO:0007669"/>
    <property type="project" value="UniProtKB-SubCell"/>
</dbReference>
<feature type="region of interest" description="Disordered" evidence="6">
    <location>
        <begin position="529"/>
        <end position="552"/>
    </location>
</feature>
<organism evidence="8 9">
    <name type="scientific">Penicillium cataractarum</name>
    <dbReference type="NCBI Taxonomy" id="2100454"/>
    <lineage>
        <taxon>Eukaryota</taxon>
        <taxon>Fungi</taxon>
        <taxon>Dikarya</taxon>
        <taxon>Ascomycota</taxon>
        <taxon>Pezizomycotina</taxon>
        <taxon>Eurotiomycetes</taxon>
        <taxon>Eurotiomycetidae</taxon>
        <taxon>Eurotiales</taxon>
        <taxon>Aspergillaceae</taxon>
        <taxon>Penicillium</taxon>
    </lineage>
</organism>
<dbReference type="PANTHER" id="PTHR24291:SF189">
    <property type="entry name" value="CYTOCHROME P450 4C3-RELATED"/>
    <property type="match status" value="1"/>
</dbReference>
<keyword evidence="4 7" id="KW-0472">Membrane</keyword>
<dbReference type="PANTHER" id="PTHR24291">
    <property type="entry name" value="CYTOCHROME P450 FAMILY 4"/>
    <property type="match status" value="1"/>
</dbReference>
<dbReference type="InterPro" id="IPR050196">
    <property type="entry name" value="Cytochrome_P450_Monoox"/>
</dbReference>
<evidence type="ECO:0000256" key="5">
    <source>
        <dbReference type="PIRSR" id="PIRSR602401-1"/>
    </source>
</evidence>
<dbReference type="EMBL" id="JAPZBS010000010">
    <property type="protein sequence ID" value="KAJ5355426.1"/>
    <property type="molecule type" value="Genomic_DNA"/>
</dbReference>
<comment type="caution">
    <text evidence="8">The sequence shown here is derived from an EMBL/GenBank/DDBJ whole genome shotgun (WGS) entry which is preliminary data.</text>
</comment>
<dbReference type="SUPFAM" id="SSF48264">
    <property type="entry name" value="Cytochrome P450"/>
    <property type="match status" value="1"/>
</dbReference>
<keyword evidence="5" id="KW-0408">Iron</keyword>